<evidence type="ECO:0000256" key="6">
    <source>
        <dbReference type="ARBA" id="ARBA00022857"/>
    </source>
</evidence>
<dbReference type="GO" id="GO:0008677">
    <property type="term" value="F:2-dehydropantoate 2-reductase activity"/>
    <property type="evidence" value="ECO:0007669"/>
    <property type="project" value="UniProtKB-EC"/>
</dbReference>
<dbReference type="Pfam" id="PF08546">
    <property type="entry name" value="ApbA_C"/>
    <property type="match status" value="1"/>
</dbReference>
<dbReference type="FunFam" id="3.40.50.720:FF:000307">
    <property type="entry name" value="2-dehydropantoate 2-reductase"/>
    <property type="match status" value="1"/>
</dbReference>
<dbReference type="Pfam" id="PF02558">
    <property type="entry name" value="ApbA"/>
    <property type="match status" value="1"/>
</dbReference>
<dbReference type="Gene3D" id="3.40.50.720">
    <property type="entry name" value="NAD(P)-binding Rossmann-like Domain"/>
    <property type="match status" value="1"/>
</dbReference>
<dbReference type="InterPro" id="IPR036291">
    <property type="entry name" value="NAD(P)-bd_dom_sf"/>
</dbReference>
<dbReference type="InterPro" id="IPR003710">
    <property type="entry name" value="ApbA"/>
</dbReference>
<proteinExistence type="inferred from homology"/>
<keyword evidence="14" id="KW-1185">Reference proteome</keyword>
<dbReference type="InterPro" id="IPR013752">
    <property type="entry name" value="KPA_reductase"/>
</dbReference>
<dbReference type="Gene3D" id="1.10.1040.10">
    <property type="entry name" value="N-(1-d-carboxylethyl)-l-norvaline Dehydrogenase, domain 2"/>
    <property type="match status" value="1"/>
</dbReference>
<evidence type="ECO:0000313" key="13">
    <source>
        <dbReference type="EMBL" id="MBB6146787.1"/>
    </source>
</evidence>
<dbReference type="PANTHER" id="PTHR21708:SF26">
    <property type="entry name" value="2-DEHYDROPANTOATE 2-REDUCTASE"/>
    <property type="match status" value="1"/>
</dbReference>
<evidence type="ECO:0000256" key="8">
    <source>
        <dbReference type="ARBA" id="ARBA00032024"/>
    </source>
</evidence>
<evidence type="ECO:0000313" key="14">
    <source>
        <dbReference type="Proteomes" id="UP000538666"/>
    </source>
</evidence>
<feature type="domain" description="Ketopantoate reductase N-terminal" evidence="11">
    <location>
        <begin position="30"/>
        <end position="177"/>
    </location>
</feature>
<evidence type="ECO:0000256" key="7">
    <source>
        <dbReference type="ARBA" id="ARBA00023002"/>
    </source>
</evidence>
<dbReference type="FunFam" id="1.10.1040.10:FF:000017">
    <property type="entry name" value="2-dehydropantoate 2-reductase"/>
    <property type="match status" value="1"/>
</dbReference>
<keyword evidence="10" id="KW-0566">Pantothenate biosynthesis</keyword>
<dbReference type="InterPro" id="IPR013328">
    <property type="entry name" value="6PGD_dom2"/>
</dbReference>
<dbReference type="EMBL" id="JACHEK010000011">
    <property type="protein sequence ID" value="MBB6146787.1"/>
    <property type="molecule type" value="Genomic_DNA"/>
</dbReference>
<dbReference type="NCBIfam" id="TIGR00745">
    <property type="entry name" value="apbA_panE"/>
    <property type="match status" value="1"/>
</dbReference>
<keyword evidence="7 10" id="KW-0560">Oxidoreductase</keyword>
<comment type="similarity">
    <text evidence="3 10">Belongs to the ketopantoate reductase family.</text>
</comment>
<dbReference type="GO" id="GO:0005737">
    <property type="term" value="C:cytoplasm"/>
    <property type="evidence" value="ECO:0007669"/>
    <property type="project" value="TreeGrafter"/>
</dbReference>
<dbReference type="SUPFAM" id="SSF51735">
    <property type="entry name" value="NAD(P)-binding Rossmann-fold domains"/>
    <property type="match status" value="1"/>
</dbReference>
<organism evidence="13 14">
    <name type="scientific">Silvibacterium bohemicum</name>
    <dbReference type="NCBI Taxonomy" id="1577686"/>
    <lineage>
        <taxon>Bacteria</taxon>
        <taxon>Pseudomonadati</taxon>
        <taxon>Acidobacteriota</taxon>
        <taxon>Terriglobia</taxon>
        <taxon>Terriglobales</taxon>
        <taxon>Acidobacteriaceae</taxon>
        <taxon>Silvibacterium</taxon>
    </lineage>
</organism>
<dbReference type="EC" id="1.1.1.169" evidence="4 10"/>
<dbReference type="InterPro" id="IPR051402">
    <property type="entry name" value="KPR-Related"/>
</dbReference>
<name>A0A841K2H3_9BACT</name>
<gene>
    <name evidence="13" type="ORF">HNQ77_004768</name>
</gene>
<evidence type="ECO:0000256" key="4">
    <source>
        <dbReference type="ARBA" id="ARBA00013014"/>
    </source>
</evidence>
<evidence type="ECO:0000256" key="5">
    <source>
        <dbReference type="ARBA" id="ARBA00019465"/>
    </source>
</evidence>
<evidence type="ECO:0000256" key="9">
    <source>
        <dbReference type="ARBA" id="ARBA00048793"/>
    </source>
</evidence>
<comment type="pathway">
    <text evidence="2 10">Cofactor biosynthesis; (R)-pantothenate biosynthesis; (R)-pantoate from 3-methyl-2-oxobutanoate: step 2/2.</text>
</comment>
<dbReference type="GO" id="GO:0015940">
    <property type="term" value="P:pantothenate biosynthetic process"/>
    <property type="evidence" value="ECO:0007669"/>
    <property type="project" value="UniProtKB-UniPathway"/>
</dbReference>
<reference evidence="13 14" key="1">
    <citation type="submission" date="2020-08" db="EMBL/GenBank/DDBJ databases">
        <title>Genomic Encyclopedia of Type Strains, Phase IV (KMG-IV): sequencing the most valuable type-strain genomes for metagenomic binning, comparative biology and taxonomic classification.</title>
        <authorList>
            <person name="Goeker M."/>
        </authorList>
    </citation>
    <scope>NUCLEOTIDE SEQUENCE [LARGE SCALE GENOMIC DNA]</scope>
    <source>
        <strain evidence="13 14">DSM 103733</strain>
    </source>
</reference>
<protein>
    <recommendedName>
        <fullName evidence="5 10">2-dehydropantoate 2-reductase</fullName>
        <ecNumber evidence="4 10">1.1.1.169</ecNumber>
    </recommendedName>
    <alternativeName>
        <fullName evidence="8 10">Ketopantoate reductase</fullName>
    </alternativeName>
</protein>
<evidence type="ECO:0000256" key="3">
    <source>
        <dbReference type="ARBA" id="ARBA00007870"/>
    </source>
</evidence>
<evidence type="ECO:0000259" key="12">
    <source>
        <dbReference type="Pfam" id="PF08546"/>
    </source>
</evidence>
<evidence type="ECO:0000256" key="2">
    <source>
        <dbReference type="ARBA" id="ARBA00004994"/>
    </source>
</evidence>
<dbReference type="RefSeq" id="WP_231581541.1">
    <property type="nucleotide sequence ID" value="NZ_JACHEK010000011.1"/>
</dbReference>
<keyword evidence="6 10" id="KW-0521">NADP</keyword>
<comment type="catalytic activity">
    <reaction evidence="9 10">
        <text>(R)-pantoate + NADP(+) = 2-dehydropantoate + NADPH + H(+)</text>
        <dbReference type="Rhea" id="RHEA:16233"/>
        <dbReference type="ChEBI" id="CHEBI:11561"/>
        <dbReference type="ChEBI" id="CHEBI:15378"/>
        <dbReference type="ChEBI" id="CHEBI:15980"/>
        <dbReference type="ChEBI" id="CHEBI:57783"/>
        <dbReference type="ChEBI" id="CHEBI:58349"/>
        <dbReference type="EC" id="1.1.1.169"/>
    </reaction>
</comment>
<evidence type="ECO:0000256" key="10">
    <source>
        <dbReference type="RuleBase" id="RU362068"/>
    </source>
</evidence>
<comment type="caution">
    <text evidence="13">The sequence shown here is derived from an EMBL/GenBank/DDBJ whole genome shotgun (WGS) entry which is preliminary data.</text>
</comment>
<accession>A0A841K2H3</accession>
<comment type="function">
    <text evidence="1 10">Catalyzes the NADPH-dependent reduction of ketopantoate into pantoic acid.</text>
</comment>
<dbReference type="AlphaFoldDB" id="A0A841K2H3"/>
<dbReference type="InterPro" id="IPR008927">
    <property type="entry name" value="6-PGluconate_DH-like_C_sf"/>
</dbReference>
<evidence type="ECO:0000256" key="1">
    <source>
        <dbReference type="ARBA" id="ARBA00002919"/>
    </source>
</evidence>
<dbReference type="Proteomes" id="UP000538666">
    <property type="component" value="Unassembled WGS sequence"/>
</dbReference>
<dbReference type="PANTHER" id="PTHR21708">
    <property type="entry name" value="PROBABLE 2-DEHYDROPANTOATE 2-REDUCTASE"/>
    <property type="match status" value="1"/>
</dbReference>
<dbReference type="InterPro" id="IPR013332">
    <property type="entry name" value="KPR_N"/>
</dbReference>
<sequence>MGIRTSFAGAIHERYQSVCKGIDRGKLMRVLVVGAGAVGGYFGARLAQAGRDVTFLVRGERANQLKADGIRLTSPHGDLTMPVKAAVADELREPFDIIFLSMKGFALDQAMNDLAAAVGPNTTILPILNGMRHMETLGNRFGRESLIGGVCMVSMEMDKNGRIVQLSEVQKLSYGELNRQLTPRIEEADEVFRDAGFDTQLSTHIVQDMWEKWVQLAAAGAITCLMRGDIGEVARAPGGVAFSRAILLECIAIATVCGHRPSPHFQQQQITTLTAEDSTFTTSLYRDLLRGNRIEVDTILGDLLKHAEAHNVEAPLLRAAYTHLTVYESSKQQSPRKA</sequence>
<dbReference type="UniPathway" id="UPA00028">
    <property type="reaction ID" value="UER00004"/>
</dbReference>
<feature type="domain" description="Ketopantoate reductase C-terminal" evidence="12">
    <location>
        <begin position="205"/>
        <end position="327"/>
    </location>
</feature>
<evidence type="ECO:0000259" key="11">
    <source>
        <dbReference type="Pfam" id="PF02558"/>
    </source>
</evidence>
<dbReference type="SUPFAM" id="SSF48179">
    <property type="entry name" value="6-phosphogluconate dehydrogenase C-terminal domain-like"/>
    <property type="match status" value="1"/>
</dbReference>